<dbReference type="AlphaFoldDB" id="A0A1Q4I2B6"/>
<dbReference type="PRINTS" id="PR00080">
    <property type="entry name" value="SDRFAMILY"/>
</dbReference>
<keyword evidence="3" id="KW-0520">NAD</keyword>
<dbReference type="InterPro" id="IPR036291">
    <property type="entry name" value="NAD(P)-bd_dom_sf"/>
</dbReference>
<dbReference type="NCBIfam" id="TIGR03971">
    <property type="entry name" value="SDR_subfam_1"/>
    <property type="match status" value="1"/>
</dbReference>
<dbReference type="InterPro" id="IPR020904">
    <property type="entry name" value="Sc_DH/Rdtase_CS"/>
</dbReference>
<gene>
    <name evidence="5" type="ORF">BRW65_00990</name>
</gene>
<keyword evidence="2" id="KW-0560">Oxidoreductase</keyword>
<evidence type="ECO:0000256" key="2">
    <source>
        <dbReference type="ARBA" id="ARBA00023002"/>
    </source>
</evidence>
<evidence type="ECO:0000313" key="6">
    <source>
        <dbReference type="Proteomes" id="UP000186438"/>
    </source>
</evidence>
<dbReference type="Gene3D" id="3.40.50.720">
    <property type="entry name" value="NAD(P)-binding Rossmann-like Domain"/>
    <property type="match status" value="1"/>
</dbReference>
<dbReference type="PROSITE" id="PS00061">
    <property type="entry name" value="ADH_SHORT"/>
    <property type="match status" value="1"/>
</dbReference>
<dbReference type="EMBL" id="MPNT01000001">
    <property type="protein sequence ID" value="OJZ76055.1"/>
    <property type="molecule type" value="Genomic_DNA"/>
</dbReference>
<dbReference type="InterPro" id="IPR023985">
    <property type="entry name" value="SDR_subfam_1"/>
</dbReference>
<dbReference type="GO" id="GO:0016491">
    <property type="term" value="F:oxidoreductase activity"/>
    <property type="evidence" value="ECO:0007669"/>
    <property type="project" value="UniProtKB-KW"/>
</dbReference>
<sequence length="288" mass="29965">MGRVAGKVAFITGAGMGQGRSHAVRLAEEGADIIATDLGVPYDPAGQLSYDPATPEQLEETRAFVEATGRKCFTMAADVRNRDALQAAVHAGTAAVGPIDVVVANAGVLSVHASSLEVSDATFDMVVDTNLKGVWNTILATAPGMIERKVGGSMILVSSAAGLRGHLGYAHYAAAKHGVVGLMRAFANELAPHRIRVNSIHPTCVASPGMGLACGVGAMEIFMANPRMAMQATNLLPDLDTDPDEPYQGVPGLTENEVSHTVLFLASDEARYITGITMPVDAGCTNKP</sequence>
<dbReference type="OrthoDB" id="5173603at2"/>
<dbReference type="SUPFAM" id="SSF51735">
    <property type="entry name" value="NAD(P)-binding Rossmann-fold domains"/>
    <property type="match status" value="1"/>
</dbReference>
<evidence type="ECO:0000256" key="1">
    <source>
        <dbReference type="ARBA" id="ARBA00006484"/>
    </source>
</evidence>
<reference evidence="5 6" key="1">
    <citation type="submission" date="2016-11" db="EMBL/GenBank/DDBJ databases">
        <title>Genome sequences of unsequenced Mycobacteria.</title>
        <authorList>
            <person name="Greninger A.L."/>
            <person name="Fang F."/>
            <person name="Jerome K.R."/>
        </authorList>
    </citation>
    <scope>NUCLEOTIDE SEQUENCE [LARGE SCALE GENOMIC DNA]</scope>
    <source>
        <strain evidence="5 6">M11</strain>
    </source>
</reference>
<dbReference type="Proteomes" id="UP000186438">
    <property type="component" value="Unassembled WGS sequence"/>
</dbReference>
<dbReference type="PANTHER" id="PTHR24321">
    <property type="entry name" value="DEHYDROGENASES, SHORT CHAIN"/>
    <property type="match status" value="1"/>
</dbReference>
<dbReference type="InterPro" id="IPR002347">
    <property type="entry name" value="SDR_fam"/>
</dbReference>
<dbReference type="CDD" id="cd05233">
    <property type="entry name" value="SDR_c"/>
    <property type="match status" value="1"/>
</dbReference>
<dbReference type="FunFam" id="3.40.50.720:FF:000084">
    <property type="entry name" value="Short-chain dehydrogenase reductase"/>
    <property type="match status" value="1"/>
</dbReference>
<dbReference type="STRING" id="53378.BRW65_00990"/>
<dbReference type="PRINTS" id="PR00081">
    <property type="entry name" value="GDHRDH"/>
</dbReference>
<dbReference type="Pfam" id="PF00106">
    <property type="entry name" value="adh_short"/>
    <property type="match status" value="1"/>
</dbReference>
<comment type="similarity">
    <text evidence="1 4">Belongs to the short-chain dehydrogenases/reductases (SDR) family.</text>
</comment>
<dbReference type="NCBIfam" id="NF009467">
    <property type="entry name" value="PRK12826.1-3"/>
    <property type="match status" value="1"/>
</dbReference>
<accession>A0A1Q4I2B6</accession>
<evidence type="ECO:0000313" key="5">
    <source>
        <dbReference type="EMBL" id="OJZ76055.1"/>
    </source>
</evidence>
<dbReference type="RefSeq" id="WP_073870184.1">
    <property type="nucleotide sequence ID" value="NZ_MPNT01000001.1"/>
</dbReference>
<proteinExistence type="inferred from homology"/>
<dbReference type="PANTHER" id="PTHR24321:SF8">
    <property type="entry name" value="ESTRADIOL 17-BETA-DEHYDROGENASE 8-RELATED"/>
    <property type="match status" value="1"/>
</dbReference>
<keyword evidence="6" id="KW-1185">Reference proteome</keyword>
<name>A0A1Q4I2B6_9MYCO</name>
<evidence type="ECO:0000256" key="3">
    <source>
        <dbReference type="ARBA" id="ARBA00023027"/>
    </source>
</evidence>
<comment type="caution">
    <text evidence="5">The sequence shown here is derived from an EMBL/GenBank/DDBJ whole genome shotgun (WGS) entry which is preliminary data.</text>
</comment>
<organism evidence="5 6">
    <name type="scientific">Mycobacterium paraffinicum</name>
    <dbReference type="NCBI Taxonomy" id="53378"/>
    <lineage>
        <taxon>Bacteria</taxon>
        <taxon>Bacillati</taxon>
        <taxon>Actinomycetota</taxon>
        <taxon>Actinomycetes</taxon>
        <taxon>Mycobacteriales</taxon>
        <taxon>Mycobacteriaceae</taxon>
        <taxon>Mycobacterium</taxon>
    </lineage>
</organism>
<protein>
    <submittedName>
        <fullName evidence="5">3-ketoacyl-ACP reductase</fullName>
    </submittedName>
</protein>
<evidence type="ECO:0000256" key="4">
    <source>
        <dbReference type="RuleBase" id="RU000363"/>
    </source>
</evidence>